<feature type="non-terminal residue" evidence="1">
    <location>
        <position position="48"/>
    </location>
</feature>
<reference evidence="1" key="1">
    <citation type="submission" date="2021-06" db="EMBL/GenBank/DDBJ databases">
        <authorList>
            <person name="Kallberg Y."/>
            <person name="Tangrot J."/>
            <person name="Rosling A."/>
        </authorList>
    </citation>
    <scope>NUCLEOTIDE SEQUENCE</scope>
    <source>
        <strain evidence="1">CL356</strain>
    </source>
</reference>
<gene>
    <name evidence="1" type="ORF">ACOLOM_LOCUS13490</name>
</gene>
<evidence type="ECO:0000313" key="2">
    <source>
        <dbReference type="Proteomes" id="UP000789525"/>
    </source>
</evidence>
<name>A0ACA9QW69_9GLOM</name>
<feature type="non-terminal residue" evidence="1">
    <location>
        <position position="1"/>
    </location>
</feature>
<dbReference type="Proteomes" id="UP000789525">
    <property type="component" value="Unassembled WGS sequence"/>
</dbReference>
<evidence type="ECO:0000313" key="1">
    <source>
        <dbReference type="EMBL" id="CAG8766724.1"/>
    </source>
</evidence>
<organism evidence="1 2">
    <name type="scientific">Acaulospora colombiana</name>
    <dbReference type="NCBI Taxonomy" id="27376"/>
    <lineage>
        <taxon>Eukaryota</taxon>
        <taxon>Fungi</taxon>
        <taxon>Fungi incertae sedis</taxon>
        <taxon>Mucoromycota</taxon>
        <taxon>Glomeromycotina</taxon>
        <taxon>Glomeromycetes</taxon>
        <taxon>Diversisporales</taxon>
        <taxon>Acaulosporaceae</taxon>
        <taxon>Acaulospora</taxon>
    </lineage>
</organism>
<accession>A0ACA9QW69</accession>
<sequence>SKIQNTRQCPECPAVLTLKEVRDLNTSWEKAPFRIDIENISQIKTSGG</sequence>
<protein>
    <submittedName>
        <fullName evidence="1">1531_t:CDS:1</fullName>
    </submittedName>
</protein>
<dbReference type="EMBL" id="CAJVPT010062308">
    <property type="protein sequence ID" value="CAG8766724.1"/>
    <property type="molecule type" value="Genomic_DNA"/>
</dbReference>
<keyword evidence="2" id="KW-1185">Reference proteome</keyword>
<comment type="caution">
    <text evidence="1">The sequence shown here is derived from an EMBL/GenBank/DDBJ whole genome shotgun (WGS) entry which is preliminary data.</text>
</comment>
<proteinExistence type="predicted"/>